<evidence type="ECO:0000313" key="6">
    <source>
        <dbReference type="EMBL" id="CEM33414.1"/>
    </source>
</evidence>
<evidence type="ECO:0000256" key="2">
    <source>
        <dbReference type="ARBA" id="ARBA00022723"/>
    </source>
</evidence>
<dbReference type="NCBIfam" id="NF003658">
    <property type="entry name" value="PRK05290.1"/>
    <property type="match status" value="1"/>
</dbReference>
<dbReference type="STRING" id="1169540.A0A0G4GS25"/>
<organism evidence="6 7">
    <name type="scientific">Vitrella brassicaformis (strain CCMP3155)</name>
    <dbReference type="NCBI Taxonomy" id="1169540"/>
    <lineage>
        <taxon>Eukaryota</taxon>
        <taxon>Sar</taxon>
        <taxon>Alveolata</taxon>
        <taxon>Colpodellida</taxon>
        <taxon>Vitrellaceae</taxon>
        <taxon>Vitrella</taxon>
    </lineage>
</organism>
<keyword evidence="2" id="KW-0479">Metal-binding</keyword>
<dbReference type="InParanoid" id="A0A0G4GS25"/>
<dbReference type="GO" id="GO:0005737">
    <property type="term" value="C:cytoplasm"/>
    <property type="evidence" value="ECO:0007669"/>
    <property type="project" value="InterPro"/>
</dbReference>
<dbReference type="InterPro" id="IPR010048">
    <property type="entry name" value="Hydroxylam_reduct"/>
</dbReference>
<dbReference type="Gene3D" id="1.20.1270.20">
    <property type="match status" value="2"/>
</dbReference>
<evidence type="ECO:0000256" key="3">
    <source>
        <dbReference type="ARBA" id="ARBA00023002"/>
    </source>
</evidence>
<dbReference type="Gene3D" id="3.40.50.2030">
    <property type="match status" value="2"/>
</dbReference>
<dbReference type="EMBL" id="CDMY01000781">
    <property type="protein sequence ID" value="CEM33414.1"/>
    <property type="molecule type" value="Genomic_DNA"/>
</dbReference>
<dbReference type="GO" id="GO:0050418">
    <property type="term" value="F:hydroxylamine reductase activity"/>
    <property type="evidence" value="ECO:0007669"/>
    <property type="project" value="TreeGrafter"/>
</dbReference>
<keyword evidence="3" id="KW-0560">Oxidoreductase</keyword>
<dbReference type="NCBIfam" id="TIGR01703">
    <property type="entry name" value="hybrid_clust"/>
    <property type="match status" value="1"/>
</dbReference>
<dbReference type="AlphaFoldDB" id="A0A0G4GS25"/>
<keyword evidence="4" id="KW-0408">Iron</keyword>
<evidence type="ECO:0000256" key="4">
    <source>
        <dbReference type="ARBA" id="ARBA00023004"/>
    </source>
</evidence>
<dbReference type="OrthoDB" id="440279at2759"/>
<dbReference type="InterPro" id="IPR016100">
    <property type="entry name" value="Prismane_a-bundle"/>
</dbReference>
<protein>
    <recommendedName>
        <fullName evidence="8">Hydroxylamine reductase</fullName>
    </recommendedName>
</protein>
<name>A0A0G4GS25_VITBC</name>
<dbReference type="InterPro" id="IPR016099">
    <property type="entry name" value="Prismane-like_a/b-sand"/>
</dbReference>
<dbReference type="PANTHER" id="PTHR30109">
    <property type="entry name" value="HYDROXYLAMINE REDUCTASE"/>
    <property type="match status" value="1"/>
</dbReference>
<evidence type="ECO:0000313" key="7">
    <source>
        <dbReference type="Proteomes" id="UP000041254"/>
    </source>
</evidence>
<dbReference type="InterPro" id="IPR011254">
    <property type="entry name" value="Prismane-like_sf"/>
</dbReference>
<dbReference type="Proteomes" id="UP000041254">
    <property type="component" value="Unassembled WGS sequence"/>
</dbReference>
<gene>
    <name evidence="6" type="ORF">Vbra_18549</name>
</gene>
<dbReference type="SUPFAM" id="SSF56821">
    <property type="entry name" value="Prismane protein-like"/>
    <property type="match status" value="1"/>
</dbReference>
<proteinExistence type="inferred from homology"/>
<dbReference type="HAMAP" id="MF_00069">
    <property type="entry name" value="Hydroxylam_reduct"/>
    <property type="match status" value="1"/>
</dbReference>
<keyword evidence="5" id="KW-0411">Iron-sulfur</keyword>
<accession>A0A0G4GS25</accession>
<dbReference type="GO" id="GO:0046872">
    <property type="term" value="F:metal ion binding"/>
    <property type="evidence" value="ECO:0007669"/>
    <property type="project" value="UniProtKB-KW"/>
</dbReference>
<dbReference type="SMR" id="A0A0G4GS25"/>
<evidence type="ECO:0000256" key="5">
    <source>
        <dbReference type="ARBA" id="ARBA00023014"/>
    </source>
</evidence>
<keyword evidence="7" id="KW-1185">Reference proteome</keyword>
<sequence length="625" mass="69106">MAAEIEEFQPMNKMFCYQCEQTSHGMSCTKTGECGKTAEVAMLQDLLIHKLKELSFFVDAFRANKKSIKFADQPPFPSEEMSDVVEVPFDVHKMNVFLLDSIFATMTNVNFDDDRFIDYLRETEGYIAQVKAAANTHLGLTDQFFAKACGKQYRQLPSRYASVLAEGDIFELTDIAGSTGVEQKQYDVDNEDVVGAQELVVYGLKGAAAYAAHAQLIGKEDSSVYSFAYEALAFLTSPDALDLSKCLEMALRVGSINYLVMKLLSEANATFGEPEPTEVPVRPKPGKCILVTGHDLSMLHDVLEATKDRGIQVYTHGELMPAHTYPKLKAYPHLAGHFGGAWQNQRRQFSKFPGAILVTTNCLMPLIHKSPYKDRIFTTGVCGGEDIQHLESTKDLSKLIQAAEAAPGFTEADTEFNVRDPVQKHMPPSFHVGHSYQWIVKNAQTVLKLIQEGKIKRFYLVGGCDGSEGERSFYTDLVKQLPQTSVVMTLGCGKYRINHLEEGMGKIDGTLPRLLDLGQCNDAFGAIQVALTLADALNCGVNDLPLSIVLSWFEQKAVAVLLTLLFLKVKPLYIGPKLPGFLTKNVLDVLSRDFGLVPLATEHEVEAKMSPPEWGTFQQLVSLAA</sequence>
<dbReference type="PANTHER" id="PTHR30109:SF0">
    <property type="entry name" value="HYDROXYLAMINE REDUCTASE"/>
    <property type="match status" value="1"/>
</dbReference>
<reference evidence="6 7" key="1">
    <citation type="submission" date="2014-11" db="EMBL/GenBank/DDBJ databases">
        <authorList>
            <person name="Zhu J."/>
            <person name="Qi W."/>
            <person name="Song R."/>
        </authorList>
    </citation>
    <scope>NUCLEOTIDE SEQUENCE [LARGE SCALE GENOMIC DNA]</scope>
</reference>
<dbReference type="GO" id="GO:0004601">
    <property type="term" value="F:peroxidase activity"/>
    <property type="evidence" value="ECO:0007669"/>
    <property type="project" value="TreeGrafter"/>
</dbReference>
<keyword evidence="1" id="KW-0963">Cytoplasm</keyword>
<dbReference type="GO" id="GO:0042542">
    <property type="term" value="P:response to hydrogen peroxide"/>
    <property type="evidence" value="ECO:0007669"/>
    <property type="project" value="TreeGrafter"/>
</dbReference>
<dbReference type="GO" id="GO:0051536">
    <property type="term" value="F:iron-sulfur cluster binding"/>
    <property type="evidence" value="ECO:0007669"/>
    <property type="project" value="UniProtKB-KW"/>
</dbReference>
<dbReference type="VEuPathDB" id="CryptoDB:Vbra_18549"/>
<dbReference type="OMA" id="AYAQGMC"/>
<dbReference type="InterPro" id="IPR004137">
    <property type="entry name" value="HCP/CODH"/>
</dbReference>
<evidence type="ECO:0008006" key="8">
    <source>
        <dbReference type="Google" id="ProtNLM"/>
    </source>
</evidence>
<dbReference type="Pfam" id="PF03063">
    <property type="entry name" value="Prismane"/>
    <property type="match status" value="1"/>
</dbReference>
<evidence type="ECO:0000256" key="1">
    <source>
        <dbReference type="ARBA" id="ARBA00022490"/>
    </source>
</evidence>